<dbReference type="InterPro" id="IPR051401">
    <property type="entry name" value="GtrA_CellWall_Glycosyl"/>
</dbReference>
<dbReference type="RefSeq" id="WP_063072526.1">
    <property type="nucleotide sequence ID" value="NZ_LQXA01000049.1"/>
</dbReference>
<evidence type="ECO:0000256" key="1">
    <source>
        <dbReference type="ARBA" id="ARBA00004141"/>
    </source>
</evidence>
<feature type="region of interest" description="Disordered" evidence="6">
    <location>
        <begin position="143"/>
        <end position="169"/>
    </location>
</feature>
<keyword evidence="4 7" id="KW-1133">Transmembrane helix</keyword>
<comment type="caution">
    <text evidence="9">The sequence shown here is derived from an EMBL/GenBank/DDBJ whole genome shotgun (WGS) entry which is preliminary data.</text>
</comment>
<sequence length="169" mass="18190">MSTGIPGRIARFRAGRLYGPFVYLAVGGVAFVVDLGLLIVCRDVLGWPLSGASATSFWAGLLVSYVMQRFLTFRHQRSDWHSLWKYAVLVAVNSLATVLIIELFDRIGAGYIVGKFVSTALTTLWNYAAYRFWVFADRSAGAPVASDAETPGADGDVAPGARPAEPTAG</sequence>
<dbReference type="PANTHER" id="PTHR38459">
    <property type="entry name" value="PROPHAGE BACTOPRENOL-LINKED GLUCOSE TRANSLOCASE HOMOLOG"/>
    <property type="match status" value="1"/>
</dbReference>
<organism evidence="9 10">
    <name type="scientific">Clavibacter tessellarius</name>
    <dbReference type="NCBI Taxonomy" id="31965"/>
    <lineage>
        <taxon>Bacteria</taxon>
        <taxon>Bacillati</taxon>
        <taxon>Actinomycetota</taxon>
        <taxon>Actinomycetes</taxon>
        <taxon>Micrococcales</taxon>
        <taxon>Microbacteriaceae</taxon>
        <taxon>Clavibacter</taxon>
    </lineage>
</organism>
<evidence type="ECO:0000256" key="5">
    <source>
        <dbReference type="ARBA" id="ARBA00023136"/>
    </source>
</evidence>
<evidence type="ECO:0000256" key="7">
    <source>
        <dbReference type="SAM" id="Phobius"/>
    </source>
</evidence>
<accession>A0A154UY76</accession>
<reference evidence="9 10" key="1">
    <citation type="submission" date="2016-01" db="EMBL/GenBank/DDBJ databases">
        <title>Draft genome sequence of Clavibacter michiganensis subsp. tessellarius DOAB 609.</title>
        <authorList>
            <person name="Tambong J.T."/>
        </authorList>
    </citation>
    <scope>NUCLEOTIDE SEQUENCE [LARGE SCALE GENOMIC DNA]</scope>
    <source>
        <strain evidence="9 10">DOAB 609</strain>
    </source>
</reference>
<dbReference type="InterPro" id="IPR007267">
    <property type="entry name" value="GtrA_DPMS_TM"/>
</dbReference>
<gene>
    <name evidence="9" type="ORF">AWH51_14980</name>
</gene>
<dbReference type="Pfam" id="PF04138">
    <property type="entry name" value="GtrA_DPMS_TM"/>
    <property type="match status" value="1"/>
</dbReference>
<evidence type="ECO:0000313" key="10">
    <source>
        <dbReference type="Proteomes" id="UP000076218"/>
    </source>
</evidence>
<dbReference type="GO" id="GO:0000271">
    <property type="term" value="P:polysaccharide biosynthetic process"/>
    <property type="evidence" value="ECO:0007669"/>
    <property type="project" value="InterPro"/>
</dbReference>
<feature type="transmembrane region" description="Helical" evidence="7">
    <location>
        <begin position="52"/>
        <end position="71"/>
    </location>
</feature>
<name>A0A154UY76_9MICO</name>
<dbReference type="Proteomes" id="UP000076218">
    <property type="component" value="Unassembled WGS sequence"/>
</dbReference>
<feature type="transmembrane region" description="Helical" evidence="7">
    <location>
        <begin position="107"/>
        <end position="128"/>
    </location>
</feature>
<feature type="transmembrane region" description="Helical" evidence="7">
    <location>
        <begin position="21"/>
        <end position="40"/>
    </location>
</feature>
<evidence type="ECO:0000256" key="2">
    <source>
        <dbReference type="ARBA" id="ARBA00009399"/>
    </source>
</evidence>
<comment type="similarity">
    <text evidence="2">Belongs to the GtrA family.</text>
</comment>
<evidence type="ECO:0000256" key="4">
    <source>
        <dbReference type="ARBA" id="ARBA00022989"/>
    </source>
</evidence>
<feature type="domain" description="GtrA/DPMS transmembrane" evidence="8">
    <location>
        <begin position="23"/>
        <end position="135"/>
    </location>
</feature>
<evidence type="ECO:0000259" key="8">
    <source>
        <dbReference type="Pfam" id="PF04138"/>
    </source>
</evidence>
<dbReference type="GO" id="GO:0005886">
    <property type="term" value="C:plasma membrane"/>
    <property type="evidence" value="ECO:0007669"/>
    <property type="project" value="TreeGrafter"/>
</dbReference>
<evidence type="ECO:0000256" key="6">
    <source>
        <dbReference type="SAM" id="MobiDB-lite"/>
    </source>
</evidence>
<dbReference type="AlphaFoldDB" id="A0A154UY76"/>
<evidence type="ECO:0000313" key="9">
    <source>
        <dbReference type="EMBL" id="KZC94090.1"/>
    </source>
</evidence>
<keyword evidence="5 7" id="KW-0472">Membrane</keyword>
<evidence type="ECO:0000256" key="3">
    <source>
        <dbReference type="ARBA" id="ARBA00022692"/>
    </source>
</evidence>
<dbReference type="EMBL" id="LQXA01000049">
    <property type="protein sequence ID" value="KZC94090.1"/>
    <property type="molecule type" value="Genomic_DNA"/>
</dbReference>
<protein>
    <recommendedName>
        <fullName evidence="8">GtrA/DPMS transmembrane domain-containing protein</fullName>
    </recommendedName>
</protein>
<dbReference type="PANTHER" id="PTHR38459:SF1">
    <property type="entry name" value="PROPHAGE BACTOPRENOL-LINKED GLUCOSE TRANSLOCASE HOMOLOG"/>
    <property type="match status" value="1"/>
</dbReference>
<proteinExistence type="inferred from homology"/>
<keyword evidence="3 7" id="KW-0812">Transmembrane</keyword>
<comment type="subcellular location">
    <subcellularLocation>
        <location evidence="1">Membrane</location>
        <topology evidence="1">Multi-pass membrane protein</topology>
    </subcellularLocation>
</comment>
<feature type="transmembrane region" description="Helical" evidence="7">
    <location>
        <begin position="83"/>
        <end position="101"/>
    </location>
</feature>